<comment type="subcellular location">
    <subcellularLocation>
        <location evidence="1">Cell membrane</location>
        <topology evidence="1">Peripheral membrane protein</topology>
        <orientation evidence="1">Cytoplasmic side</orientation>
    </subcellularLocation>
</comment>
<dbReference type="SUPFAM" id="SSF101801">
    <property type="entry name" value="Surface presentation of antigens (SPOA)"/>
    <property type="match status" value="1"/>
</dbReference>
<name>A0ABZ2YAC8_9BACT</name>
<sequence>MSEELLTSQEKDVLGEISNISMGSAATALSGLLGKRVEITVPRVEVVSSQEMDAFFPEEHIMVKVLYAEGLRGSNILLIKNEDAKAMVSLMMGGDGKSDLPQEIDELGISALGEAMNQMMGSASTALSDFLGLRVSISPPEVVFENVSEAEKRWVEEQGEESLVAITFRLVVEDVIDSSMIQLVPLSLAKEVVSSLLPGEEVVVPEETSEEEEKAELESGGAEETGAREEEQPPEKKSKPTVEAKKVEFAEFKKREEAAEKINLELLMDVSLPVIVELGRTRLAISEILDLGPGSIIELDKLAGEPADLYVNDVLFARGEVVVIEENFGVRITEIIKPEERIKSLKEARAQ</sequence>
<feature type="domain" description="CheC-like protein" evidence="11">
    <location>
        <begin position="109"/>
        <end position="143"/>
    </location>
</feature>
<dbReference type="Gene3D" id="2.30.330.10">
    <property type="entry name" value="SpoA-like"/>
    <property type="match status" value="1"/>
</dbReference>
<dbReference type="PANTHER" id="PTHR43484">
    <property type="match status" value="1"/>
</dbReference>
<dbReference type="SUPFAM" id="SSF103039">
    <property type="entry name" value="CheC-like"/>
    <property type="match status" value="1"/>
</dbReference>
<evidence type="ECO:0000256" key="4">
    <source>
        <dbReference type="ARBA" id="ARBA00022475"/>
    </source>
</evidence>
<keyword evidence="4" id="KW-1003">Cell membrane</keyword>
<evidence type="ECO:0000256" key="7">
    <source>
        <dbReference type="ARBA" id="ARBA00023136"/>
    </source>
</evidence>
<dbReference type="Gene3D" id="3.40.1550.10">
    <property type="entry name" value="CheC-like"/>
    <property type="match status" value="1"/>
</dbReference>
<reference evidence="12 13" key="1">
    <citation type="submission" date="2023-03" db="EMBL/GenBank/DDBJ databases">
        <title>Novel Species.</title>
        <authorList>
            <person name="Ma S."/>
        </authorList>
    </citation>
    <scope>NUCLEOTIDE SEQUENCE [LARGE SCALE GENOMIC DNA]</scope>
    <source>
        <strain evidence="12 13">B11</strain>
    </source>
</reference>
<dbReference type="InterPro" id="IPR036429">
    <property type="entry name" value="SpoA-like_sf"/>
</dbReference>
<evidence type="ECO:0000256" key="9">
    <source>
        <dbReference type="SAM" id="MobiDB-lite"/>
    </source>
</evidence>
<evidence type="ECO:0000259" key="11">
    <source>
        <dbReference type="Pfam" id="PF04509"/>
    </source>
</evidence>
<feature type="compositionally biased region" description="Acidic residues" evidence="9">
    <location>
        <begin position="203"/>
        <end position="215"/>
    </location>
</feature>
<keyword evidence="5" id="KW-0145">Chemotaxis</keyword>
<comment type="similarity">
    <text evidence="2">Belongs to the FliN/MopA/SpaO family.</text>
</comment>
<comment type="function">
    <text evidence="8">FliM is one of three proteins (FliG, FliN, FliM) that forms the rotor-mounted switch complex (C ring), located at the base of the basal body. This complex interacts with the CheY and CheZ chemotaxis proteins, in addition to contacting components of the motor that determine the direction of flagellar rotation.</text>
</comment>
<dbReference type="Proteomes" id="UP001461341">
    <property type="component" value="Chromosome"/>
</dbReference>
<evidence type="ECO:0000256" key="8">
    <source>
        <dbReference type="ARBA" id="ARBA00025044"/>
    </source>
</evidence>
<dbReference type="InterPro" id="IPR001172">
    <property type="entry name" value="FliN_T3SS_HrcQb"/>
</dbReference>
<dbReference type="NCBIfam" id="NF005995">
    <property type="entry name" value="PRK08119.1"/>
    <property type="match status" value="1"/>
</dbReference>
<dbReference type="InterPro" id="IPR012826">
    <property type="entry name" value="FliN"/>
</dbReference>
<dbReference type="PRINTS" id="PR00956">
    <property type="entry name" value="FLGMOTORFLIN"/>
</dbReference>
<gene>
    <name evidence="12" type="primary">fliY</name>
    <name evidence="12" type="ORF">QBE54_10140</name>
</gene>
<evidence type="ECO:0000256" key="6">
    <source>
        <dbReference type="ARBA" id="ARBA00022779"/>
    </source>
</evidence>
<evidence type="ECO:0000256" key="1">
    <source>
        <dbReference type="ARBA" id="ARBA00004413"/>
    </source>
</evidence>
<dbReference type="InterPro" id="IPR007597">
    <property type="entry name" value="CheC"/>
</dbReference>
<keyword evidence="6" id="KW-0283">Flagellar rotation</keyword>
<feature type="domain" description="Flagellar motor switch protein FliN-like C-terminal" evidence="10">
    <location>
        <begin position="266"/>
        <end position="336"/>
    </location>
</feature>
<evidence type="ECO:0000256" key="5">
    <source>
        <dbReference type="ARBA" id="ARBA00022500"/>
    </source>
</evidence>
<dbReference type="InterPro" id="IPR001543">
    <property type="entry name" value="FliN-like_C"/>
</dbReference>
<keyword evidence="12" id="KW-0969">Cilium</keyword>
<dbReference type="InterPro" id="IPR051469">
    <property type="entry name" value="FliN/MopA/SpaO"/>
</dbReference>
<dbReference type="Pfam" id="PF01052">
    <property type="entry name" value="FliMN_C"/>
    <property type="match status" value="1"/>
</dbReference>
<keyword evidence="12" id="KW-0282">Flagellum</keyword>
<proteinExistence type="inferred from homology"/>
<feature type="region of interest" description="Disordered" evidence="9">
    <location>
        <begin position="201"/>
        <end position="242"/>
    </location>
</feature>
<dbReference type="NCBIfam" id="TIGR02480">
    <property type="entry name" value="fliN"/>
    <property type="match status" value="1"/>
</dbReference>
<evidence type="ECO:0000256" key="3">
    <source>
        <dbReference type="ARBA" id="ARBA00021897"/>
    </source>
</evidence>
<dbReference type="PANTHER" id="PTHR43484:SF1">
    <property type="entry name" value="FLAGELLAR MOTOR SWITCH PROTEIN FLIN"/>
    <property type="match status" value="1"/>
</dbReference>
<organism evidence="12 13">
    <name type="scientific">Thermatribacter velox</name>
    <dbReference type="NCBI Taxonomy" id="3039681"/>
    <lineage>
        <taxon>Bacteria</taxon>
        <taxon>Pseudomonadati</taxon>
        <taxon>Atribacterota</taxon>
        <taxon>Atribacteria</taxon>
        <taxon>Atribacterales</taxon>
        <taxon>Thermatribacteraceae</taxon>
        <taxon>Thermatribacter</taxon>
    </lineage>
</organism>
<evidence type="ECO:0000313" key="12">
    <source>
        <dbReference type="EMBL" id="WZL75927.1"/>
    </source>
</evidence>
<dbReference type="Pfam" id="PF04509">
    <property type="entry name" value="CheC"/>
    <property type="match status" value="2"/>
</dbReference>
<evidence type="ECO:0000313" key="13">
    <source>
        <dbReference type="Proteomes" id="UP001461341"/>
    </source>
</evidence>
<dbReference type="InterPro" id="IPR028976">
    <property type="entry name" value="CheC-like_sf"/>
</dbReference>
<feature type="domain" description="CheC-like protein" evidence="11">
    <location>
        <begin position="10"/>
        <end position="45"/>
    </location>
</feature>
<evidence type="ECO:0000259" key="10">
    <source>
        <dbReference type="Pfam" id="PF01052"/>
    </source>
</evidence>
<dbReference type="CDD" id="cd17907">
    <property type="entry name" value="FliY_FliN-Y"/>
    <property type="match status" value="1"/>
</dbReference>
<accession>A0ABZ2YAC8</accession>
<protein>
    <recommendedName>
        <fullName evidence="3">Flagellar motor switch protein FliN</fullName>
    </recommendedName>
</protein>
<keyword evidence="13" id="KW-1185">Reference proteome</keyword>
<dbReference type="EMBL" id="CP121689">
    <property type="protein sequence ID" value="WZL75927.1"/>
    <property type="molecule type" value="Genomic_DNA"/>
</dbReference>
<feature type="compositionally biased region" description="Basic and acidic residues" evidence="9">
    <location>
        <begin position="225"/>
        <end position="242"/>
    </location>
</feature>
<dbReference type="RefSeq" id="WP_369018080.1">
    <property type="nucleotide sequence ID" value="NZ_CP121689.1"/>
</dbReference>
<evidence type="ECO:0000256" key="2">
    <source>
        <dbReference type="ARBA" id="ARBA00009226"/>
    </source>
</evidence>
<keyword evidence="12" id="KW-0966">Cell projection</keyword>
<keyword evidence="7" id="KW-0472">Membrane</keyword>